<dbReference type="PANTHER" id="PTHR31528">
    <property type="entry name" value="4-AMINO-5-HYDROXYMETHYL-2-METHYLPYRIMIDINE PHOSPHATE SYNTHASE THI11-RELATED"/>
    <property type="match status" value="1"/>
</dbReference>
<sequence>MKKAQHTGLRTFAAIAAVGGVALTAGCSSSSDPEPTEAAASGVLTDVCPETIVIQADWEPESEHGGIYELVGDDYTIDTDNKSVTGTLMDGDESAGVNVEIRIGGSSVGYQPVQSLLYQDDDIFMGYGRVTETIPAVESNPVVGVMSTLEVSPYSIYWDPETYPDVESIADLKDEDVTILMGSDQTVWQDYLLGTGVIDESQVDQSDAPKPASFIAAGGSVAEVGFASAEPYMYEVEAAEEWGKPVEIGLIHDLGFAEYFQSMVVRQADVTEQADCLSELIPIMQRAEVAYIEDPAATNAFIVELVDEYDTGWIYTEDLAEWSIEKQKELGLVGNGSDGALGSYDTARVQELIDLVGEYTEYDVTEITPDTLVTNEFIDPSIGLQG</sequence>
<comment type="caution">
    <text evidence="1">The sequence shown here is derived from an EMBL/GenBank/DDBJ whole genome shotgun (WGS) entry which is preliminary data.</text>
</comment>
<dbReference type="PROSITE" id="PS51257">
    <property type="entry name" value="PROKAR_LIPOPROTEIN"/>
    <property type="match status" value="1"/>
</dbReference>
<accession>A0ABU5N4B7</accession>
<gene>
    <name evidence="1" type="ORF">R2Q92_03625</name>
</gene>
<evidence type="ECO:0008006" key="3">
    <source>
        <dbReference type="Google" id="ProtNLM"/>
    </source>
</evidence>
<dbReference type="Proteomes" id="UP001291912">
    <property type="component" value="Unassembled WGS sequence"/>
</dbReference>
<dbReference type="EMBL" id="JAWJYN010000001">
    <property type="protein sequence ID" value="MDZ8160911.1"/>
    <property type="molecule type" value="Genomic_DNA"/>
</dbReference>
<keyword evidence="2" id="KW-1185">Reference proteome</keyword>
<protein>
    <recommendedName>
        <fullName evidence="3">ABC transporter substrate-binding protein</fullName>
    </recommendedName>
</protein>
<proteinExistence type="predicted"/>
<dbReference type="InterPro" id="IPR027939">
    <property type="entry name" value="NMT1/THI5"/>
</dbReference>
<name>A0ABU5N4B7_9MICO</name>
<organism evidence="1 2">
    <name type="scientific">Microbacterium aquimaris</name>
    <dbReference type="NCBI Taxonomy" id="459816"/>
    <lineage>
        <taxon>Bacteria</taxon>
        <taxon>Bacillati</taxon>
        <taxon>Actinomycetota</taxon>
        <taxon>Actinomycetes</taxon>
        <taxon>Micrococcales</taxon>
        <taxon>Microbacteriaceae</taxon>
        <taxon>Microbacterium</taxon>
    </lineage>
</organism>
<evidence type="ECO:0000313" key="2">
    <source>
        <dbReference type="Proteomes" id="UP001291912"/>
    </source>
</evidence>
<dbReference type="Gene3D" id="3.40.190.10">
    <property type="entry name" value="Periplasmic binding protein-like II"/>
    <property type="match status" value="2"/>
</dbReference>
<dbReference type="PANTHER" id="PTHR31528:SF3">
    <property type="entry name" value="THIAMINE BIOSYNTHESIS PROTEIN HI_0357-RELATED"/>
    <property type="match status" value="1"/>
</dbReference>
<dbReference type="RefSeq" id="WP_194423585.1">
    <property type="nucleotide sequence ID" value="NZ_BAAAPT010000001.1"/>
</dbReference>
<reference evidence="1 2" key="1">
    <citation type="submission" date="2023-10" db="EMBL/GenBank/DDBJ databases">
        <title>Microbacterium xanthum sp. nov., isolated from seaweed.</title>
        <authorList>
            <person name="Lee S.D."/>
        </authorList>
    </citation>
    <scope>NUCLEOTIDE SEQUENCE [LARGE SCALE GENOMIC DNA]</scope>
    <source>
        <strain evidence="1 2">KCTC 19124</strain>
    </source>
</reference>
<evidence type="ECO:0000313" key="1">
    <source>
        <dbReference type="EMBL" id="MDZ8160911.1"/>
    </source>
</evidence>